<reference evidence="5" key="1">
    <citation type="submission" date="2019-06" db="EMBL/GenBank/DDBJ databases">
        <title>Draft genome sequence of the griseofulvin-producing fungus Xylaria cubensis strain G536.</title>
        <authorList>
            <person name="Mead M.E."/>
            <person name="Raja H.A."/>
            <person name="Steenwyk J.L."/>
            <person name="Knowles S.L."/>
            <person name="Oberlies N.H."/>
            <person name="Rokas A."/>
        </authorList>
    </citation>
    <scope>NUCLEOTIDE SEQUENCE [LARGE SCALE GENOMIC DNA]</scope>
    <source>
        <strain evidence="5">G536</strain>
    </source>
</reference>
<name>A0A553HPH8_9PEZI</name>
<comment type="caution">
    <text evidence="4">The sequence shown here is derived from an EMBL/GenBank/DDBJ whole genome shotgun (WGS) entry which is preliminary data.</text>
</comment>
<dbReference type="EMBL" id="VFLP01000062">
    <property type="protein sequence ID" value="TRX89840.1"/>
    <property type="molecule type" value="Genomic_DNA"/>
</dbReference>
<evidence type="ECO:0000313" key="5">
    <source>
        <dbReference type="Proteomes" id="UP000319160"/>
    </source>
</evidence>
<dbReference type="AlphaFoldDB" id="A0A553HPH8"/>
<feature type="transmembrane region" description="Helical" evidence="2">
    <location>
        <begin position="242"/>
        <end position="266"/>
    </location>
</feature>
<organism evidence="4 5">
    <name type="scientific">Xylaria flabelliformis</name>
    <dbReference type="NCBI Taxonomy" id="2512241"/>
    <lineage>
        <taxon>Eukaryota</taxon>
        <taxon>Fungi</taxon>
        <taxon>Dikarya</taxon>
        <taxon>Ascomycota</taxon>
        <taxon>Pezizomycotina</taxon>
        <taxon>Sordariomycetes</taxon>
        <taxon>Xylariomycetidae</taxon>
        <taxon>Xylariales</taxon>
        <taxon>Xylariaceae</taxon>
        <taxon>Xylaria</taxon>
    </lineage>
</organism>
<proteinExistence type="predicted"/>
<feature type="region of interest" description="Disordered" evidence="1">
    <location>
        <begin position="369"/>
        <end position="509"/>
    </location>
</feature>
<gene>
    <name evidence="4" type="ORF">FHL15_009273</name>
</gene>
<keyword evidence="2" id="KW-0812">Transmembrane</keyword>
<evidence type="ECO:0000256" key="3">
    <source>
        <dbReference type="SAM" id="SignalP"/>
    </source>
</evidence>
<feature type="compositionally biased region" description="Polar residues" evidence="1">
    <location>
        <begin position="369"/>
        <end position="379"/>
    </location>
</feature>
<keyword evidence="2" id="KW-0472">Membrane</keyword>
<feature type="compositionally biased region" description="Polar residues" evidence="1">
    <location>
        <begin position="300"/>
        <end position="312"/>
    </location>
</feature>
<sequence length="509" mass="53242">MRGLWQCSGCVGLLVLGASTQMASANRENDGEYEVLWIEKSLNILQHVKRKDVCQKDGWSLCPSSVGGGCCPDYFECDTASCYATTAGPTSCGGKTGWYNCPATLGAGSCCEVGLICNDSGNCNAPPGESMSQSCPPDWFGCPVSLGGGCCRNGLVCGTGVCYNTTPNTLPVSETKTTTDSRGHTTITVVTSLVVITDGPNTSSGSPTVVEVPQLIPSTVAKVDAIQTSDSGEGGGGLSSGALGGIVTGAIVILVAIIIAATFIVWRLKKAEKAARDAEKAAESRHESDSEPRSHKSGFGQPTVSEIDSTTDVDPLHRFPIMLPSPHLRSRSATNATTDRSPSRTPNFTNSGTSSPPLWATSFNCASSITSDGRQSSLDSYPRHDSGTVRMSQRVSEDSRIPFGHGRQPSDTSELEGPHGVSEIYTIENSEAEPQRRSDSITRPAKAHSRKNSDVSGQNRARGDSNAGAGALGTVNEMFELHGHYGPPYTAAGQTAANPDRGPSTTPSN</sequence>
<keyword evidence="5" id="KW-1185">Reference proteome</keyword>
<dbReference type="Proteomes" id="UP000319160">
    <property type="component" value="Unassembled WGS sequence"/>
</dbReference>
<feature type="signal peptide" evidence="3">
    <location>
        <begin position="1"/>
        <end position="25"/>
    </location>
</feature>
<protein>
    <recommendedName>
        <fullName evidence="6">Mid2 domain-containing protein</fullName>
    </recommendedName>
</protein>
<feature type="chain" id="PRO_5022199900" description="Mid2 domain-containing protein" evidence="3">
    <location>
        <begin position="26"/>
        <end position="509"/>
    </location>
</feature>
<feature type="compositionally biased region" description="Polar residues" evidence="1">
    <location>
        <begin position="331"/>
        <end position="357"/>
    </location>
</feature>
<evidence type="ECO:0000313" key="4">
    <source>
        <dbReference type="EMBL" id="TRX89840.1"/>
    </source>
</evidence>
<evidence type="ECO:0000256" key="1">
    <source>
        <dbReference type="SAM" id="MobiDB-lite"/>
    </source>
</evidence>
<feature type="compositionally biased region" description="Polar residues" evidence="1">
    <location>
        <begin position="492"/>
        <end position="509"/>
    </location>
</feature>
<feature type="region of interest" description="Disordered" evidence="1">
    <location>
        <begin position="279"/>
        <end position="357"/>
    </location>
</feature>
<accession>A0A553HPH8</accession>
<evidence type="ECO:0000256" key="2">
    <source>
        <dbReference type="SAM" id="Phobius"/>
    </source>
</evidence>
<dbReference type="STRING" id="2512241.A0A553HPH8"/>
<keyword evidence="3" id="KW-0732">Signal</keyword>
<feature type="compositionally biased region" description="Basic and acidic residues" evidence="1">
    <location>
        <begin position="279"/>
        <end position="294"/>
    </location>
</feature>
<dbReference type="OrthoDB" id="5292518at2759"/>
<keyword evidence="2" id="KW-1133">Transmembrane helix</keyword>
<evidence type="ECO:0008006" key="6">
    <source>
        <dbReference type="Google" id="ProtNLM"/>
    </source>
</evidence>